<feature type="transmembrane region" description="Helical" evidence="6">
    <location>
        <begin position="136"/>
        <end position="162"/>
    </location>
</feature>
<dbReference type="EMBL" id="QWLM01000020">
    <property type="protein sequence ID" value="RHW44071.1"/>
    <property type="molecule type" value="Genomic_DNA"/>
</dbReference>
<dbReference type="GO" id="GO:0016020">
    <property type="term" value="C:membrane"/>
    <property type="evidence" value="ECO:0007669"/>
    <property type="project" value="UniProtKB-SubCell"/>
</dbReference>
<evidence type="ECO:0000256" key="1">
    <source>
        <dbReference type="ARBA" id="ARBA00004141"/>
    </source>
</evidence>
<proteinExistence type="predicted"/>
<reference evidence="8 9" key="1">
    <citation type="submission" date="2018-08" db="EMBL/GenBank/DDBJ databases">
        <title>Whole genome sequence analysis of Dermacoccus abyssi bacteria isolated from Deep Mariana trench Micromonospora spp reveals genes involved in the environmental adaptation and production of secondary metabolites.</title>
        <authorList>
            <person name="Abdel-Mageed W.M."/>
            <person name="Lehri B."/>
            <person name="Nouioui I."/>
            <person name="Goodfellow I."/>
            <person name="Jaspars M."/>
            <person name="Karlyshev A."/>
        </authorList>
    </citation>
    <scope>NUCLEOTIDE SEQUENCE [LARGE SCALE GENOMIC DNA]</scope>
    <source>
        <strain evidence="8 9">MT1.1</strain>
    </source>
</reference>
<feature type="domain" description="TM2" evidence="7">
    <location>
        <begin position="101"/>
        <end position="152"/>
    </location>
</feature>
<feature type="transmembrane region" description="Helical" evidence="6">
    <location>
        <begin position="105"/>
        <end position="124"/>
    </location>
</feature>
<sequence length="182" mass="19640">MSNQGWETSGWDDDRSVYDEPTRMSSGPVPPSQPQTPYGYSSGSTPYADGYPAHQPCPYPPQATPNVFRAHPTPGFVPGAAGFDGPWQGRVDPYTGEPLSDKSKVAAGLLQFFLGWLGVGRFYIGDTTVGAIQLGMWLFGMVTLIFGIGFLVLMGLSLWAFVDAILMWTGSVRDGNGRKLSP</sequence>
<keyword evidence="3 6" id="KW-1133">Transmembrane helix</keyword>
<organism evidence="8 9">
    <name type="scientific">Dermacoccus abyssi</name>
    <dbReference type="NCBI Taxonomy" id="322596"/>
    <lineage>
        <taxon>Bacteria</taxon>
        <taxon>Bacillati</taxon>
        <taxon>Actinomycetota</taxon>
        <taxon>Actinomycetes</taxon>
        <taxon>Micrococcales</taxon>
        <taxon>Dermacoccaceae</taxon>
        <taxon>Dermacoccus</taxon>
    </lineage>
</organism>
<keyword evidence="2 6" id="KW-0812">Transmembrane</keyword>
<evidence type="ECO:0000256" key="2">
    <source>
        <dbReference type="ARBA" id="ARBA00022692"/>
    </source>
</evidence>
<dbReference type="InterPro" id="IPR007829">
    <property type="entry name" value="TM2"/>
</dbReference>
<evidence type="ECO:0000259" key="7">
    <source>
        <dbReference type="Pfam" id="PF05154"/>
    </source>
</evidence>
<name>A0A417Z1Z6_9MICO</name>
<comment type="subcellular location">
    <subcellularLocation>
        <location evidence="1">Membrane</location>
        <topology evidence="1">Multi-pass membrane protein</topology>
    </subcellularLocation>
</comment>
<protein>
    <submittedName>
        <fullName evidence="8">NINE protein</fullName>
    </submittedName>
</protein>
<evidence type="ECO:0000256" key="3">
    <source>
        <dbReference type="ARBA" id="ARBA00022989"/>
    </source>
</evidence>
<evidence type="ECO:0000313" key="9">
    <source>
        <dbReference type="Proteomes" id="UP000285376"/>
    </source>
</evidence>
<feature type="region of interest" description="Disordered" evidence="5">
    <location>
        <begin position="1"/>
        <end position="56"/>
    </location>
</feature>
<dbReference type="AlphaFoldDB" id="A0A417Z1Z6"/>
<gene>
    <name evidence="8" type="ORF">D1832_13400</name>
</gene>
<dbReference type="RefSeq" id="WP_118914744.1">
    <property type="nucleotide sequence ID" value="NZ_CBCRVH010000021.1"/>
</dbReference>
<evidence type="ECO:0000256" key="5">
    <source>
        <dbReference type="SAM" id="MobiDB-lite"/>
    </source>
</evidence>
<keyword evidence="4 6" id="KW-0472">Membrane</keyword>
<evidence type="ECO:0000256" key="4">
    <source>
        <dbReference type="ARBA" id="ARBA00023136"/>
    </source>
</evidence>
<evidence type="ECO:0000313" key="8">
    <source>
        <dbReference type="EMBL" id="RHW44071.1"/>
    </source>
</evidence>
<dbReference type="Proteomes" id="UP000285376">
    <property type="component" value="Unassembled WGS sequence"/>
</dbReference>
<dbReference type="Pfam" id="PF05154">
    <property type="entry name" value="TM2"/>
    <property type="match status" value="1"/>
</dbReference>
<accession>A0A417Z1Z6</accession>
<feature type="compositionally biased region" description="Polar residues" evidence="5">
    <location>
        <begin position="35"/>
        <end position="45"/>
    </location>
</feature>
<comment type="caution">
    <text evidence="8">The sequence shown here is derived from an EMBL/GenBank/DDBJ whole genome shotgun (WGS) entry which is preliminary data.</text>
</comment>
<feature type="compositionally biased region" description="Basic and acidic residues" evidence="5">
    <location>
        <begin position="12"/>
        <end position="22"/>
    </location>
</feature>
<evidence type="ECO:0000256" key="6">
    <source>
        <dbReference type="SAM" id="Phobius"/>
    </source>
</evidence>